<gene>
    <name evidence="7" type="ORF">CXB51_011475</name>
</gene>
<dbReference type="PROSITE" id="PS51005">
    <property type="entry name" value="NAC"/>
    <property type="match status" value="1"/>
</dbReference>
<name>A0A8J5Z483_9ROSI</name>
<reference evidence="7 8" key="1">
    <citation type="journal article" date="2021" name="bioRxiv">
        <title>The Gossypium anomalum genome as a resource for cotton improvement and evolutionary analysis of hybrid incompatibility.</title>
        <authorList>
            <person name="Grover C.E."/>
            <person name="Yuan D."/>
            <person name="Arick M.A."/>
            <person name="Miller E.R."/>
            <person name="Hu G."/>
            <person name="Peterson D.G."/>
            <person name="Wendel J.F."/>
            <person name="Udall J.A."/>
        </authorList>
    </citation>
    <scope>NUCLEOTIDE SEQUENCE [LARGE SCALE GENOMIC DNA]</scope>
    <source>
        <strain evidence="7">JFW-Udall</strain>
        <tissue evidence="7">Leaf</tissue>
    </source>
</reference>
<dbReference type="Proteomes" id="UP000701853">
    <property type="component" value="Chromosome 5"/>
</dbReference>
<feature type="region of interest" description="Disordered" evidence="5">
    <location>
        <begin position="311"/>
        <end position="362"/>
    </location>
</feature>
<evidence type="ECO:0000313" key="7">
    <source>
        <dbReference type="EMBL" id="KAG8494205.1"/>
    </source>
</evidence>
<dbReference type="GO" id="GO:0003677">
    <property type="term" value="F:DNA binding"/>
    <property type="evidence" value="ECO:0007669"/>
    <property type="project" value="UniProtKB-KW"/>
</dbReference>
<dbReference type="PANTHER" id="PTHR31719:SF43">
    <property type="entry name" value="NAC TRANSCRIPTION FACTOR 56"/>
    <property type="match status" value="1"/>
</dbReference>
<keyword evidence="1" id="KW-0805">Transcription regulation</keyword>
<dbReference type="Pfam" id="PF02365">
    <property type="entry name" value="NAM"/>
    <property type="match status" value="1"/>
</dbReference>
<evidence type="ECO:0000256" key="3">
    <source>
        <dbReference type="ARBA" id="ARBA00023163"/>
    </source>
</evidence>
<protein>
    <recommendedName>
        <fullName evidence="6">NAC domain-containing protein</fullName>
    </recommendedName>
</protein>
<keyword evidence="4" id="KW-0539">Nucleus</keyword>
<proteinExistence type="predicted"/>
<dbReference type="AlphaFoldDB" id="A0A8J5Z483"/>
<organism evidence="7 8">
    <name type="scientific">Gossypium anomalum</name>
    <dbReference type="NCBI Taxonomy" id="47600"/>
    <lineage>
        <taxon>Eukaryota</taxon>
        <taxon>Viridiplantae</taxon>
        <taxon>Streptophyta</taxon>
        <taxon>Embryophyta</taxon>
        <taxon>Tracheophyta</taxon>
        <taxon>Spermatophyta</taxon>
        <taxon>Magnoliopsida</taxon>
        <taxon>eudicotyledons</taxon>
        <taxon>Gunneridae</taxon>
        <taxon>Pentapetalae</taxon>
        <taxon>rosids</taxon>
        <taxon>malvids</taxon>
        <taxon>Malvales</taxon>
        <taxon>Malvaceae</taxon>
        <taxon>Malvoideae</taxon>
        <taxon>Gossypium</taxon>
    </lineage>
</organism>
<dbReference type="Gene3D" id="2.170.150.80">
    <property type="entry name" value="NAC domain"/>
    <property type="match status" value="1"/>
</dbReference>
<evidence type="ECO:0000256" key="4">
    <source>
        <dbReference type="ARBA" id="ARBA00023242"/>
    </source>
</evidence>
<evidence type="ECO:0000259" key="6">
    <source>
        <dbReference type="PROSITE" id="PS51005"/>
    </source>
</evidence>
<dbReference type="InterPro" id="IPR003441">
    <property type="entry name" value="NAC-dom"/>
</dbReference>
<dbReference type="PANTHER" id="PTHR31719">
    <property type="entry name" value="NAC TRANSCRIPTION FACTOR 56"/>
    <property type="match status" value="1"/>
</dbReference>
<dbReference type="SUPFAM" id="SSF101941">
    <property type="entry name" value="NAC domain"/>
    <property type="match status" value="1"/>
</dbReference>
<comment type="caution">
    <text evidence="7">The sequence shown here is derived from an EMBL/GenBank/DDBJ whole genome shotgun (WGS) entry which is preliminary data.</text>
</comment>
<dbReference type="GO" id="GO:0006355">
    <property type="term" value="P:regulation of DNA-templated transcription"/>
    <property type="evidence" value="ECO:0007669"/>
    <property type="project" value="InterPro"/>
</dbReference>
<dbReference type="OrthoDB" id="1625833at2759"/>
<evidence type="ECO:0000256" key="5">
    <source>
        <dbReference type="SAM" id="MobiDB-lite"/>
    </source>
</evidence>
<sequence length="375" mass="40864">MATPAAAPPPDISFKCTNMDELFTCFVKITSGSPLPNNVIDHVNPYGIDPKNLPGGVWFLINSKEEVDTKGGEWKTKEEGREVFSDSEMIGWRTSLEYYEGREPHQRKTEWVMEMFNVTVKRMCDEKEKQETSSLCRVSVVPSHEMVENGTGNHLIPHLDLDAHSSSRNPQHEETEALAVAERNEGENLFGMDSGGYDIGFFAGGNFLELKDLDNATSPSSSSDNSSAISISSGECFDSLAILQELDEQILEQKDSGKKLNVLAGDKPNELYMVPATLGTSFFLCPGSSHCSSLLVALLLIGCLVSVEGSNSSSEGDESFKTGVSGDPNNQVAKRAKVEEGPSSSRKPSESHGGRRKGGSLGGMLRKKYLCFMPF</sequence>
<keyword evidence="3" id="KW-0804">Transcription</keyword>
<evidence type="ECO:0000256" key="1">
    <source>
        <dbReference type="ARBA" id="ARBA00023015"/>
    </source>
</evidence>
<keyword evidence="2" id="KW-0238">DNA-binding</keyword>
<evidence type="ECO:0000256" key="2">
    <source>
        <dbReference type="ARBA" id="ARBA00023125"/>
    </source>
</evidence>
<evidence type="ECO:0000313" key="8">
    <source>
        <dbReference type="Proteomes" id="UP000701853"/>
    </source>
</evidence>
<keyword evidence="8" id="KW-1185">Reference proteome</keyword>
<dbReference type="EMBL" id="JAHUZN010000005">
    <property type="protein sequence ID" value="KAG8494205.1"/>
    <property type="molecule type" value="Genomic_DNA"/>
</dbReference>
<dbReference type="InterPro" id="IPR036093">
    <property type="entry name" value="NAC_dom_sf"/>
</dbReference>
<accession>A0A8J5Z483</accession>
<feature type="domain" description="NAC" evidence="6">
    <location>
        <begin position="8"/>
        <end position="141"/>
    </location>
</feature>